<dbReference type="InterPro" id="IPR025151">
    <property type="entry name" value="ELYS_dom"/>
</dbReference>
<comment type="caution">
    <text evidence="4">The sequence shown here is derived from an EMBL/GenBank/DDBJ whole genome shotgun (WGS) entry which is preliminary data.</text>
</comment>
<dbReference type="Pfam" id="PF13934">
    <property type="entry name" value="ELYS"/>
    <property type="match status" value="1"/>
</dbReference>
<feature type="domain" description="ELYS-like" evidence="3">
    <location>
        <begin position="63"/>
        <end position="188"/>
    </location>
</feature>
<dbReference type="AlphaFoldDB" id="A0AAU9NJJ2"/>
<proteinExistence type="predicted"/>
<dbReference type="PANTHER" id="PTHR47358:SF2">
    <property type="entry name" value="E3 UBIQUITIN-PROTEIN LIGASE HOS1"/>
    <property type="match status" value="1"/>
</dbReference>
<dbReference type="InterPro" id="IPR044718">
    <property type="entry name" value="HOS1"/>
</dbReference>
<organism evidence="4 5">
    <name type="scientific">Lactuca virosa</name>
    <dbReference type="NCBI Taxonomy" id="75947"/>
    <lineage>
        <taxon>Eukaryota</taxon>
        <taxon>Viridiplantae</taxon>
        <taxon>Streptophyta</taxon>
        <taxon>Embryophyta</taxon>
        <taxon>Tracheophyta</taxon>
        <taxon>Spermatophyta</taxon>
        <taxon>Magnoliopsida</taxon>
        <taxon>eudicotyledons</taxon>
        <taxon>Gunneridae</taxon>
        <taxon>Pentapetalae</taxon>
        <taxon>asterids</taxon>
        <taxon>campanulids</taxon>
        <taxon>Asterales</taxon>
        <taxon>Asteraceae</taxon>
        <taxon>Cichorioideae</taxon>
        <taxon>Cichorieae</taxon>
        <taxon>Lactucinae</taxon>
        <taxon>Lactuca</taxon>
    </lineage>
</organism>
<dbReference type="EMBL" id="CAKMRJ010004445">
    <property type="protein sequence ID" value="CAH1437895.1"/>
    <property type="molecule type" value="Genomic_DNA"/>
</dbReference>
<dbReference type="PANTHER" id="PTHR47358">
    <property type="entry name" value="E3 UBIQUITIN-PROTEIN LIGASE HOS1"/>
    <property type="match status" value="1"/>
</dbReference>
<comment type="subcellular location">
    <subcellularLocation>
        <location evidence="1">Nucleus</location>
    </subcellularLocation>
</comment>
<dbReference type="Proteomes" id="UP001157418">
    <property type="component" value="Unassembled WGS sequence"/>
</dbReference>
<keyword evidence="2" id="KW-0539">Nucleus</keyword>
<sequence>MFRQNNDIRSSSSKGQFWGFETIGLKLEVEDHKSKVEDTAKSMSVKRAWPSPMGTSGKDIAMLFIEDALSNLDAQQEYTTNRDDELEIASLQKDGGLSFSRVKIKGMVGSYPFENLRSAIDILFLYGSSDLVVAKQAILLYYVFDRLWKIADDKWRYCVDDFSSTFNIARHSILESFTFYLLDDHSDESLQICSPNATLISPTSSRRHHHLDVVVDHRATTIVDLLPPPPHPRTTKEIKNDEEWRAAFECCCFVVHHSQPTPPTTLLPSWAAKLTPSLLPLPTTTRRTAN</sequence>
<name>A0AAU9NJJ2_9ASTR</name>
<keyword evidence="5" id="KW-1185">Reference proteome</keyword>
<evidence type="ECO:0000313" key="5">
    <source>
        <dbReference type="Proteomes" id="UP001157418"/>
    </source>
</evidence>
<evidence type="ECO:0000256" key="2">
    <source>
        <dbReference type="ARBA" id="ARBA00023242"/>
    </source>
</evidence>
<gene>
    <name evidence="4" type="ORF">LVIROSA_LOCUS24187</name>
</gene>
<dbReference type="GO" id="GO:0004842">
    <property type="term" value="F:ubiquitin-protein transferase activity"/>
    <property type="evidence" value="ECO:0007669"/>
    <property type="project" value="InterPro"/>
</dbReference>
<accession>A0AAU9NJJ2</accession>
<dbReference type="GO" id="GO:0016567">
    <property type="term" value="P:protein ubiquitination"/>
    <property type="evidence" value="ECO:0007669"/>
    <property type="project" value="InterPro"/>
</dbReference>
<reference evidence="4 5" key="1">
    <citation type="submission" date="2022-01" db="EMBL/GenBank/DDBJ databases">
        <authorList>
            <person name="Xiong W."/>
            <person name="Schranz E."/>
        </authorList>
    </citation>
    <scope>NUCLEOTIDE SEQUENCE [LARGE SCALE GENOMIC DNA]</scope>
</reference>
<protein>
    <recommendedName>
        <fullName evidence="3">ELYS-like domain-containing protein</fullName>
    </recommendedName>
</protein>
<evidence type="ECO:0000256" key="1">
    <source>
        <dbReference type="ARBA" id="ARBA00004123"/>
    </source>
</evidence>
<evidence type="ECO:0000313" key="4">
    <source>
        <dbReference type="EMBL" id="CAH1437895.1"/>
    </source>
</evidence>
<dbReference type="GO" id="GO:0005634">
    <property type="term" value="C:nucleus"/>
    <property type="evidence" value="ECO:0007669"/>
    <property type="project" value="UniProtKB-SubCell"/>
</dbReference>
<evidence type="ECO:0000259" key="3">
    <source>
        <dbReference type="Pfam" id="PF13934"/>
    </source>
</evidence>